<dbReference type="InterPro" id="IPR036537">
    <property type="entry name" value="Adaptor_Cbl_N_dom_sf"/>
</dbReference>
<dbReference type="InterPro" id="IPR011989">
    <property type="entry name" value="ARM-like"/>
</dbReference>
<proteinExistence type="predicted"/>
<keyword evidence="5" id="KW-0677">Repeat</keyword>
<dbReference type="SUPFAM" id="SSF48371">
    <property type="entry name" value="ARM repeat"/>
    <property type="match status" value="1"/>
</dbReference>
<evidence type="ECO:0000259" key="7">
    <source>
        <dbReference type="PROSITE" id="PS51698"/>
    </source>
</evidence>
<feature type="domain" description="U-box" evidence="7">
    <location>
        <begin position="260"/>
        <end position="334"/>
    </location>
</feature>
<dbReference type="GO" id="GO:0061630">
    <property type="term" value="F:ubiquitin protein ligase activity"/>
    <property type="evidence" value="ECO:0007669"/>
    <property type="project" value="UniProtKB-EC"/>
</dbReference>
<keyword evidence="6" id="KW-0175">Coiled coil</keyword>
<evidence type="ECO:0000313" key="8">
    <source>
        <dbReference type="EMBL" id="KAE7999323.1"/>
    </source>
</evidence>
<feature type="coiled-coil region" evidence="6">
    <location>
        <begin position="195"/>
        <end position="222"/>
    </location>
</feature>
<dbReference type="SMART" id="SM00185">
    <property type="entry name" value="ARM"/>
    <property type="match status" value="7"/>
</dbReference>
<dbReference type="InterPro" id="IPR016024">
    <property type="entry name" value="ARM-type_fold"/>
</dbReference>
<evidence type="ECO:0000256" key="5">
    <source>
        <dbReference type="ARBA" id="ARBA00022737"/>
    </source>
</evidence>
<protein>
    <recommendedName>
        <fullName evidence="3">RING-type E3 ubiquitin transferase</fullName>
        <ecNumber evidence="3">2.3.2.27</ecNumber>
    </recommendedName>
</protein>
<dbReference type="PROSITE" id="PS51698">
    <property type="entry name" value="U_BOX"/>
    <property type="match status" value="1"/>
</dbReference>
<dbReference type="SUPFAM" id="SSF57850">
    <property type="entry name" value="RING/U-box"/>
    <property type="match status" value="1"/>
</dbReference>
<dbReference type="InterPro" id="IPR052608">
    <property type="entry name" value="U-box_domain_protein"/>
</dbReference>
<dbReference type="InterPro" id="IPR013083">
    <property type="entry name" value="Znf_RING/FYVE/PHD"/>
</dbReference>
<dbReference type="Proteomes" id="UP000327013">
    <property type="component" value="Chromosome 1"/>
</dbReference>
<evidence type="ECO:0000256" key="3">
    <source>
        <dbReference type="ARBA" id="ARBA00012483"/>
    </source>
</evidence>
<comment type="catalytic activity">
    <reaction evidence="1">
        <text>S-ubiquitinyl-[E2 ubiquitin-conjugating enzyme]-L-cysteine + [acceptor protein]-L-lysine = [E2 ubiquitin-conjugating enzyme]-L-cysteine + N(6)-ubiquitinyl-[acceptor protein]-L-lysine.</text>
        <dbReference type="EC" id="2.3.2.27"/>
    </reaction>
</comment>
<dbReference type="EC" id="2.3.2.27" evidence="3"/>
<comment type="pathway">
    <text evidence="2">Protein modification; protein ubiquitination.</text>
</comment>
<dbReference type="PANTHER" id="PTHR45958">
    <property type="entry name" value="RING-TYPE E3 UBIQUITIN TRANSFERASE"/>
    <property type="match status" value="1"/>
</dbReference>
<dbReference type="InterPro" id="IPR000225">
    <property type="entry name" value="Armadillo"/>
</dbReference>
<keyword evidence="4" id="KW-0808">Transferase</keyword>
<organism evidence="8 9">
    <name type="scientific">Carpinus fangiana</name>
    <dbReference type="NCBI Taxonomy" id="176857"/>
    <lineage>
        <taxon>Eukaryota</taxon>
        <taxon>Viridiplantae</taxon>
        <taxon>Streptophyta</taxon>
        <taxon>Embryophyta</taxon>
        <taxon>Tracheophyta</taxon>
        <taxon>Spermatophyta</taxon>
        <taxon>Magnoliopsida</taxon>
        <taxon>eudicotyledons</taxon>
        <taxon>Gunneridae</taxon>
        <taxon>Pentapetalae</taxon>
        <taxon>rosids</taxon>
        <taxon>fabids</taxon>
        <taxon>Fagales</taxon>
        <taxon>Betulaceae</taxon>
        <taxon>Carpinus</taxon>
    </lineage>
</organism>
<dbReference type="PANTHER" id="PTHR45958:SF5">
    <property type="entry name" value="RING-TYPE E3 UBIQUITIN TRANSFERASE"/>
    <property type="match status" value="1"/>
</dbReference>
<reference evidence="8 9" key="1">
    <citation type="submission" date="2019-06" db="EMBL/GenBank/DDBJ databases">
        <title>A chromosomal-level reference genome of Carpinus fangiana (Coryloideae, Betulaceae).</title>
        <authorList>
            <person name="Yang X."/>
            <person name="Wang Z."/>
            <person name="Zhang L."/>
            <person name="Hao G."/>
            <person name="Liu J."/>
            <person name="Yang Y."/>
        </authorList>
    </citation>
    <scope>NUCLEOTIDE SEQUENCE [LARGE SCALE GENOMIC DNA]</scope>
    <source>
        <strain evidence="8">Cfa_2016G</strain>
        <tissue evidence="8">Leaf</tissue>
    </source>
</reference>
<dbReference type="OrthoDB" id="7537227at2759"/>
<dbReference type="Gene3D" id="1.20.930.20">
    <property type="entry name" value="Adaptor protein Cbl, N-terminal domain"/>
    <property type="match status" value="1"/>
</dbReference>
<dbReference type="EMBL" id="CM017321">
    <property type="protein sequence ID" value="KAE7999323.1"/>
    <property type="molecule type" value="Genomic_DNA"/>
</dbReference>
<dbReference type="SMART" id="SM00504">
    <property type="entry name" value="Ubox"/>
    <property type="match status" value="1"/>
</dbReference>
<keyword evidence="9" id="KW-1185">Reference proteome</keyword>
<dbReference type="Gene3D" id="1.25.10.10">
    <property type="entry name" value="Leucine-rich Repeat Variant"/>
    <property type="match status" value="3"/>
</dbReference>
<dbReference type="AlphaFoldDB" id="A0A5N6QMJ3"/>
<dbReference type="GO" id="GO:0007166">
    <property type="term" value="P:cell surface receptor signaling pathway"/>
    <property type="evidence" value="ECO:0007669"/>
    <property type="project" value="InterPro"/>
</dbReference>
<evidence type="ECO:0000256" key="2">
    <source>
        <dbReference type="ARBA" id="ARBA00004906"/>
    </source>
</evidence>
<sequence>MAVDLVTSASIIPGSEVLSQTVEAILEIVIAANDVLVKKDSFKELAAYLERVVPVLKELNRKNVNDSQSLNNAIQILNREIRAAKQLTLECSKRNKVYLLMNCRTIVKHLEDTVKEISRALSLLPLASLNISSAISEEIRDLCDNMQRAEFKAAIAEEEILEKIESGIQERNVDRSYANNLLVLIAGAVGISTDRSALKKEFEEFKNEIENARLRKDEAEAIQMDQIIALLERADATSSPREKEIKYFTKRRSLGSQPLEPLQSFYCPITRDVMVDPVETSSGQTFERSAIEKWFSDGNKSCPLTMNSLDTSVLRPNKTLRQSIEEWKDRNTMIAIASIKQKLMSEEEDVLQSLEQLLDLCEQRDLHREWVILENYIPNLIQLLGAKNRDIRNHALVILCILAKDSDDAKERIGKVDNAIESIVRSLGRRVAERKLAVALLLELSKSNSVRDCIGDVQGCVLLLVTMSSSDDGQAARDAQALLENLSYSDQNVIQMAKANYFKYLLQRLSTGPEDVKMVMATTLAEMELTDHNKESLFEAGALGPLLHFVSHGDTQMRKVAFRALQNLSSLPKNGLQIVREGAVRPLLDVLFHHSSSSRSLREHVAGTIMNLAVSTVSQGSSEIPVSLLESDEDIFMLFSLINLTGPDVQQSIIRTFQALCQSPSATNIKSKLKQCSAVQVLVQLCEHDNLDVRAHAVKLFCCLAEGGDEATILEHVGQKCIETLLGIIKSSDDEEEIASAMGIISNLPETSEITQWLLDAGALTVIFSYIHNGKQKDPRKNQLIENAVGVLCRFAAPNNLEWQKSAAETGIIPLLVELLQLGTTLTKKRAAISLYRFSESSLGLSRSVPKRKGLWCFSAQSETVCPVHGGICSTESSFCLLEADAVRPLVRILGEPDPGVCEASLDALLTLIEGERLQSGSKALADANAIQPIIKFLGSPSPSLQEKALHALERIFRLMEFKQKYGGAAQMPLVDLTQRGSGNVKALAARVLAHLNVLHDQSSYF</sequence>
<evidence type="ECO:0000256" key="4">
    <source>
        <dbReference type="ARBA" id="ARBA00022679"/>
    </source>
</evidence>
<evidence type="ECO:0000256" key="6">
    <source>
        <dbReference type="SAM" id="Coils"/>
    </source>
</evidence>
<dbReference type="InterPro" id="IPR003613">
    <property type="entry name" value="Ubox_domain"/>
</dbReference>
<dbReference type="Pfam" id="PF00514">
    <property type="entry name" value="Arm"/>
    <property type="match status" value="1"/>
</dbReference>
<dbReference type="CDD" id="cd16664">
    <property type="entry name" value="RING-Ubox_PUB"/>
    <property type="match status" value="1"/>
</dbReference>
<dbReference type="UniPathway" id="UPA00143"/>
<evidence type="ECO:0000313" key="9">
    <source>
        <dbReference type="Proteomes" id="UP000327013"/>
    </source>
</evidence>
<dbReference type="Gene3D" id="3.30.40.10">
    <property type="entry name" value="Zinc/RING finger domain, C3HC4 (zinc finger)"/>
    <property type="match status" value="1"/>
</dbReference>
<evidence type="ECO:0000256" key="1">
    <source>
        <dbReference type="ARBA" id="ARBA00000900"/>
    </source>
</evidence>
<dbReference type="Pfam" id="PF04564">
    <property type="entry name" value="U-box"/>
    <property type="match status" value="1"/>
</dbReference>
<dbReference type="InterPro" id="IPR045210">
    <property type="entry name" value="RING-Ubox_PUB"/>
</dbReference>
<name>A0A5N6QMJ3_9ROSI</name>
<gene>
    <name evidence="8" type="ORF">FH972_003767</name>
</gene>
<accession>A0A5N6QMJ3</accession>
<dbReference type="GO" id="GO:0016567">
    <property type="term" value="P:protein ubiquitination"/>
    <property type="evidence" value="ECO:0007669"/>
    <property type="project" value="UniProtKB-UniPathway"/>
</dbReference>